<comment type="caution">
    <text evidence="6">The sequence shown here is derived from an EMBL/GenBank/DDBJ whole genome shotgun (WGS) entry which is preliminary data.</text>
</comment>
<evidence type="ECO:0000313" key="7">
    <source>
        <dbReference type="Proteomes" id="UP000572817"/>
    </source>
</evidence>
<gene>
    <name evidence="6" type="ORF">GTA08_BOTSDO13099</name>
</gene>
<comment type="caution">
    <text evidence="4">Lacks conserved residue(s) required for the propagation of feature annotation.</text>
</comment>
<dbReference type="PANTHER" id="PTHR24185:SF1">
    <property type="entry name" value="CALCIUM-INDEPENDENT PHOSPHOLIPASE A2-GAMMA"/>
    <property type="match status" value="1"/>
</dbReference>
<dbReference type="PROSITE" id="PS51635">
    <property type="entry name" value="PNPLA"/>
    <property type="match status" value="1"/>
</dbReference>
<keyword evidence="1" id="KW-0378">Hydrolase</keyword>
<accession>A0A8H4J386</accession>
<dbReference type="AlphaFoldDB" id="A0A8H4J386"/>
<dbReference type="GO" id="GO:0016042">
    <property type="term" value="P:lipid catabolic process"/>
    <property type="evidence" value="ECO:0007669"/>
    <property type="project" value="UniProtKB-KW"/>
</dbReference>
<keyword evidence="3" id="KW-0443">Lipid metabolism</keyword>
<feature type="short sequence motif" description="GXSXG" evidence="4">
    <location>
        <begin position="68"/>
        <end position="72"/>
    </location>
</feature>
<dbReference type="GO" id="GO:0047499">
    <property type="term" value="F:calcium-independent phospholipase A2 activity"/>
    <property type="evidence" value="ECO:0007669"/>
    <property type="project" value="TreeGrafter"/>
</dbReference>
<protein>
    <submittedName>
        <fullName evidence="6">Patatin/Phospholipase A2-related protein</fullName>
    </submittedName>
</protein>
<dbReference type="GO" id="GO:0046486">
    <property type="term" value="P:glycerolipid metabolic process"/>
    <property type="evidence" value="ECO:0007669"/>
    <property type="project" value="UniProtKB-ARBA"/>
</dbReference>
<evidence type="ECO:0000313" key="6">
    <source>
        <dbReference type="EMBL" id="KAF4311303.1"/>
    </source>
</evidence>
<dbReference type="Pfam" id="PF01734">
    <property type="entry name" value="Patatin"/>
    <property type="match status" value="1"/>
</dbReference>
<feature type="domain" description="PNPLA" evidence="5">
    <location>
        <begin position="29"/>
        <end position="202"/>
    </location>
</feature>
<dbReference type="Proteomes" id="UP000572817">
    <property type="component" value="Unassembled WGS sequence"/>
</dbReference>
<dbReference type="OrthoDB" id="194358at2759"/>
<dbReference type="InterPro" id="IPR016035">
    <property type="entry name" value="Acyl_Trfase/lysoPLipase"/>
</dbReference>
<dbReference type="InterPro" id="IPR002641">
    <property type="entry name" value="PNPLA_dom"/>
</dbReference>
<evidence type="ECO:0000256" key="3">
    <source>
        <dbReference type="ARBA" id="ARBA00023098"/>
    </source>
</evidence>
<feature type="short sequence motif" description="GXGXXG" evidence="4">
    <location>
        <begin position="33"/>
        <end position="38"/>
    </location>
</feature>
<dbReference type="EMBL" id="WWBZ02000010">
    <property type="protein sequence ID" value="KAF4311303.1"/>
    <property type="molecule type" value="Genomic_DNA"/>
</dbReference>
<sequence>MLDSCLLCGESDSSALFSFVPPTAGIRILSLDGGGIRGVIKLAILKKIHSEFLRFRLPFANYFDYVCGTSAGGLIVLGLFLMQWTPEQCLDKFEKLAAQTFRRPERPSSFSRLRQTLLSYVKDCKYESTTIEDTFRTLANNAPTQMFNPLRSETKVAVTTTTAREVLPCLFANYNGPCRPQGIGYQIVRAKSPKDDVLVHEA</sequence>
<evidence type="ECO:0000256" key="1">
    <source>
        <dbReference type="ARBA" id="ARBA00022801"/>
    </source>
</evidence>
<organism evidence="6 7">
    <name type="scientific">Botryosphaeria dothidea</name>
    <dbReference type="NCBI Taxonomy" id="55169"/>
    <lineage>
        <taxon>Eukaryota</taxon>
        <taxon>Fungi</taxon>
        <taxon>Dikarya</taxon>
        <taxon>Ascomycota</taxon>
        <taxon>Pezizomycotina</taxon>
        <taxon>Dothideomycetes</taxon>
        <taxon>Dothideomycetes incertae sedis</taxon>
        <taxon>Botryosphaeriales</taxon>
        <taxon>Botryosphaeriaceae</taxon>
        <taxon>Botryosphaeria</taxon>
    </lineage>
</organism>
<evidence type="ECO:0000256" key="2">
    <source>
        <dbReference type="ARBA" id="ARBA00022963"/>
    </source>
</evidence>
<dbReference type="PANTHER" id="PTHR24185">
    <property type="entry name" value="CALCIUM-INDEPENDENT PHOSPHOLIPASE A2-GAMMA"/>
    <property type="match status" value="1"/>
</dbReference>
<dbReference type="GO" id="GO:0019369">
    <property type="term" value="P:arachidonate metabolic process"/>
    <property type="evidence" value="ECO:0007669"/>
    <property type="project" value="TreeGrafter"/>
</dbReference>
<keyword evidence="7" id="KW-1185">Reference proteome</keyword>
<proteinExistence type="predicted"/>
<reference evidence="6" key="1">
    <citation type="submission" date="2020-04" db="EMBL/GenBank/DDBJ databases">
        <title>Genome Assembly and Annotation of Botryosphaeria dothidea sdau 11-99, a Latent Pathogen of Apple Fruit Ring Rot in China.</title>
        <authorList>
            <person name="Yu C."/>
            <person name="Diao Y."/>
            <person name="Lu Q."/>
            <person name="Zhao J."/>
            <person name="Cui S."/>
            <person name="Peng C."/>
            <person name="He B."/>
            <person name="Liu H."/>
        </authorList>
    </citation>
    <scope>NUCLEOTIDE SEQUENCE [LARGE SCALE GENOMIC DNA]</scope>
    <source>
        <strain evidence="6">Sdau11-99</strain>
    </source>
</reference>
<evidence type="ECO:0000256" key="4">
    <source>
        <dbReference type="PROSITE-ProRule" id="PRU01161"/>
    </source>
</evidence>
<keyword evidence="2" id="KW-0442">Lipid degradation</keyword>
<name>A0A8H4J386_9PEZI</name>
<dbReference type="Gene3D" id="3.40.1090.10">
    <property type="entry name" value="Cytosolic phospholipase A2 catalytic domain"/>
    <property type="match status" value="1"/>
</dbReference>
<dbReference type="GO" id="GO:0016020">
    <property type="term" value="C:membrane"/>
    <property type="evidence" value="ECO:0007669"/>
    <property type="project" value="TreeGrafter"/>
</dbReference>
<evidence type="ECO:0000259" key="5">
    <source>
        <dbReference type="PROSITE" id="PS51635"/>
    </source>
</evidence>
<dbReference type="SUPFAM" id="SSF52151">
    <property type="entry name" value="FabD/lysophospholipase-like"/>
    <property type="match status" value="1"/>
</dbReference>